<dbReference type="InterPro" id="IPR008144">
    <property type="entry name" value="Guanylate_kin-like_dom"/>
</dbReference>
<dbReference type="CDD" id="cd00071">
    <property type="entry name" value="GMPK"/>
    <property type="match status" value="1"/>
</dbReference>
<keyword evidence="7" id="KW-0808">Transferase</keyword>
<evidence type="ECO:0000256" key="1">
    <source>
        <dbReference type="ARBA" id="ARBA00003531"/>
    </source>
</evidence>
<dbReference type="FunFam" id="3.30.63.10:FF:000005">
    <property type="entry name" value="Guanylate kinase"/>
    <property type="match status" value="1"/>
</dbReference>
<keyword evidence="9 14" id="KW-0418">Kinase</keyword>
<dbReference type="PANTHER" id="PTHR23117">
    <property type="entry name" value="GUANYLATE KINASE-RELATED"/>
    <property type="match status" value="1"/>
</dbReference>
<dbReference type="SUPFAM" id="SSF52540">
    <property type="entry name" value="P-loop containing nucleoside triphosphate hydrolases"/>
    <property type="match status" value="1"/>
</dbReference>
<dbReference type="PANTHER" id="PTHR23117:SF13">
    <property type="entry name" value="GUANYLATE KINASE"/>
    <property type="match status" value="1"/>
</dbReference>
<dbReference type="AlphaFoldDB" id="A0A0G0NGG0"/>
<gene>
    <name evidence="14" type="ORF">US99_C0082G0003</name>
</gene>
<protein>
    <recommendedName>
        <fullName evidence="5">Guanylate kinase</fullName>
        <ecNumber evidence="4">2.7.4.8</ecNumber>
    </recommendedName>
    <alternativeName>
        <fullName evidence="11">GMP kinase</fullName>
    </alternativeName>
</protein>
<comment type="catalytic activity">
    <reaction evidence="12">
        <text>GMP + ATP = GDP + ADP</text>
        <dbReference type="Rhea" id="RHEA:20780"/>
        <dbReference type="ChEBI" id="CHEBI:30616"/>
        <dbReference type="ChEBI" id="CHEBI:58115"/>
        <dbReference type="ChEBI" id="CHEBI:58189"/>
        <dbReference type="ChEBI" id="CHEBI:456216"/>
        <dbReference type="EC" id="2.7.4.8"/>
    </reaction>
</comment>
<name>A0A0G0NGG0_9BACT</name>
<evidence type="ECO:0000256" key="8">
    <source>
        <dbReference type="ARBA" id="ARBA00022741"/>
    </source>
</evidence>
<evidence type="ECO:0000256" key="2">
    <source>
        <dbReference type="ARBA" id="ARBA00004496"/>
    </source>
</evidence>
<accession>A0A0G0NGG0</accession>
<dbReference type="PROSITE" id="PS00856">
    <property type="entry name" value="GUANYLATE_KINASE_1"/>
    <property type="match status" value="1"/>
</dbReference>
<dbReference type="EC" id="2.7.4.8" evidence="4"/>
<dbReference type="Proteomes" id="UP000034324">
    <property type="component" value="Unassembled WGS sequence"/>
</dbReference>
<dbReference type="EMBL" id="LBVC01000082">
    <property type="protein sequence ID" value="KKQ76171.1"/>
    <property type="molecule type" value="Genomic_DNA"/>
</dbReference>
<dbReference type="Gene3D" id="3.40.50.300">
    <property type="entry name" value="P-loop containing nucleotide triphosphate hydrolases"/>
    <property type="match status" value="1"/>
</dbReference>
<dbReference type="GO" id="GO:0005524">
    <property type="term" value="F:ATP binding"/>
    <property type="evidence" value="ECO:0007669"/>
    <property type="project" value="UniProtKB-KW"/>
</dbReference>
<evidence type="ECO:0000256" key="12">
    <source>
        <dbReference type="ARBA" id="ARBA00048594"/>
    </source>
</evidence>
<comment type="subcellular location">
    <subcellularLocation>
        <location evidence="2">Cytoplasm</location>
    </subcellularLocation>
</comment>
<dbReference type="GO" id="GO:0005829">
    <property type="term" value="C:cytosol"/>
    <property type="evidence" value="ECO:0007669"/>
    <property type="project" value="TreeGrafter"/>
</dbReference>
<evidence type="ECO:0000256" key="6">
    <source>
        <dbReference type="ARBA" id="ARBA00022490"/>
    </source>
</evidence>
<keyword evidence="6" id="KW-0963">Cytoplasm</keyword>
<proteinExistence type="inferred from homology"/>
<dbReference type="SMART" id="SM00072">
    <property type="entry name" value="GuKc"/>
    <property type="match status" value="1"/>
</dbReference>
<reference evidence="14 15" key="1">
    <citation type="journal article" date="2015" name="Nature">
        <title>rRNA introns, odd ribosomes, and small enigmatic genomes across a large radiation of phyla.</title>
        <authorList>
            <person name="Brown C.T."/>
            <person name="Hug L.A."/>
            <person name="Thomas B.C."/>
            <person name="Sharon I."/>
            <person name="Castelle C.J."/>
            <person name="Singh A."/>
            <person name="Wilkins M.J."/>
            <person name="Williams K.H."/>
            <person name="Banfield J.F."/>
        </authorList>
    </citation>
    <scope>NUCLEOTIDE SEQUENCE [LARGE SCALE GENOMIC DNA]</scope>
</reference>
<evidence type="ECO:0000259" key="13">
    <source>
        <dbReference type="PROSITE" id="PS50052"/>
    </source>
</evidence>
<evidence type="ECO:0000256" key="7">
    <source>
        <dbReference type="ARBA" id="ARBA00022679"/>
    </source>
</evidence>
<comment type="function">
    <text evidence="1">Essential for recycling GMP and indirectly, cGMP.</text>
</comment>
<dbReference type="GO" id="GO:0004385">
    <property type="term" value="F:GMP kinase activity"/>
    <property type="evidence" value="ECO:0007669"/>
    <property type="project" value="UniProtKB-EC"/>
</dbReference>
<sequence length="183" mass="21203">MLIVITGPASSGKDTIMQALLKKYPSMKRVISTTTREKRPGEIEGKDYYFVSKNQFDQMIKDGKMLEYVDFANNFYGTTKEELNPLTRGENLIWRVETSRAALQTNALVLYIDVPNWQVLHKRMKKRGISDEKIKERLKRDKADFDKYGSNFKIIILNEEGKLEEAINKIIKIIKDVPTPEVK</sequence>
<keyword evidence="8" id="KW-0547">Nucleotide-binding</keyword>
<evidence type="ECO:0000256" key="3">
    <source>
        <dbReference type="ARBA" id="ARBA00005790"/>
    </source>
</evidence>
<dbReference type="Pfam" id="PF00625">
    <property type="entry name" value="Guanylate_kin"/>
    <property type="match status" value="1"/>
</dbReference>
<evidence type="ECO:0000256" key="4">
    <source>
        <dbReference type="ARBA" id="ARBA00012961"/>
    </source>
</evidence>
<dbReference type="InterPro" id="IPR027417">
    <property type="entry name" value="P-loop_NTPase"/>
</dbReference>
<evidence type="ECO:0000256" key="11">
    <source>
        <dbReference type="ARBA" id="ARBA00030128"/>
    </source>
</evidence>
<keyword evidence="10" id="KW-0067">ATP-binding</keyword>
<feature type="domain" description="Guanylate kinase-like" evidence="13">
    <location>
        <begin position="1"/>
        <end position="175"/>
    </location>
</feature>
<evidence type="ECO:0000256" key="9">
    <source>
        <dbReference type="ARBA" id="ARBA00022777"/>
    </source>
</evidence>
<evidence type="ECO:0000256" key="10">
    <source>
        <dbReference type="ARBA" id="ARBA00022840"/>
    </source>
</evidence>
<comment type="caution">
    <text evidence="14">The sequence shown here is derived from an EMBL/GenBank/DDBJ whole genome shotgun (WGS) entry which is preliminary data.</text>
</comment>
<evidence type="ECO:0000313" key="15">
    <source>
        <dbReference type="Proteomes" id="UP000034324"/>
    </source>
</evidence>
<dbReference type="InterPro" id="IPR008145">
    <property type="entry name" value="GK/Ca_channel_bsu"/>
</dbReference>
<evidence type="ECO:0000313" key="14">
    <source>
        <dbReference type="EMBL" id="KKQ76171.1"/>
    </source>
</evidence>
<dbReference type="PROSITE" id="PS50052">
    <property type="entry name" value="GUANYLATE_KINASE_2"/>
    <property type="match status" value="1"/>
</dbReference>
<dbReference type="InterPro" id="IPR020590">
    <property type="entry name" value="Guanylate_kinase_CS"/>
</dbReference>
<evidence type="ECO:0000256" key="5">
    <source>
        <dbReference type="ARBA" id="ARBA00016296"/>
    </source>
</evidence>
<comment type="similarity">
    <text evidence="3">Belongs to the guanylate kinase family.</text>
</comment>
<organism evidence="14 15">
    <name type="scientific">Candidatus Daviesbacteria bacterium GW2011_GWF2_38_6</name>
    <dbReference type="NCBI Taxonomy" id="1618432"/>
    <lineage>
        <taxon>Bacteria</taxon>
        <taxon>Candidatus Daviesiibacteriota</taxon>
    </lineage>
</organism>